<name>A0AAN9LQ11_CANGL</name>
<comment type="caution">
    <text evidence="1">The sequence shown here is derived from an EMBL/GenBank/DDBJ whole genome shotgun (WGS) entry which is preliminary data.</text>
</comment>
<evidence type="ECO:0000313" key="1">
    <source>
        <dbReference type="EMBL" id="KAK7338259.1"/>
    </source>
</evidence>
<dbReference type="Proteomes" id="UP001367508">
    <property type="component" value="Unassembled WGS sequence"/>
</dbReference>
<evidence type="ECO:0000313" key="2">
    <source>
        <dbReference type="Proteomes" id="UP001367508"/>
    </source>
</evidence>
<dbReference type="AlphaFoldDB" id="A0AAN9LQ11"/>
<keyword evidence="2" id="KW-1185">Reference proteome</keyword>
<sequence>MKKKERDIGIKEEAWGLSLGISSQMARQVYKIGVLEFETGFTTEAVSKSRSSDEDDSDIIDLDASSMLLYLRFVLPVVSFWIGRRKEKRLDCEPKESIGFARISYRFPIRLVQSLESLHPRRFIRGSSKKFLKSRKTANPCQSTSANKMNPLIYSRSITPLHHTLRNDLHPWCPLNALNRAREDPHWLALSDELLSISPRADDPSLACGP</sequence>
<gene>
    <name evidence="1" type="ORF">VNO77_18863</name>
</gene>
<accession>A0AAN9LQ11</accession>
<dbReference type="EMBL" id="JAYMYQ010000004">
    <property type="protein sequence ID" value="KAK7338259.1"/>
    <property type="molecule type" value="Genomic_DNA"/>
</dbReference>
<organism evidence="1 2">
    <name type="scientific">Canavalia gladiata</name>
    <name type="common">Sword bean</name>
    <name type="synonym">Dolichos gladiatus</name>
    <dbReference type="NCBI Taxonomy" id="3824"/>
    <lineage>
        <taxon>Eukaryota</taxon>
        <taxon>Viridiplantae</taxon>
        <taxon>Streptophyta</taxon>
        <taxon>Embryophyta</taxon>
        <taxon>Tracheophyta</taxon>
        <taxon>Spermatophyta</taxon>
        <taxon>Magnoliopsida</taxon>
        <taxon>eudicotyledons</taxon>
        <taxon>Gunneridae</taxon>
        <taxon>Pentapetalae</taxon>
        <taxon>rosids</taxon>
        <taxon>fabids</taxon>
        <taxon>Fabales</taxon>
        <taxon>Fabaceae</taxon>
        <taxon>Papilionoideae</taxon>
        <taxon>50 kb inversion clade</taxon>
        <taxon>NPAAA clade</taxon>
        <taxon>indigoferoid/millettioid clade</taxon>
        <taxon>Phaseoleae</taxon>
        <taxon>Canavalia</taxon>
    </lineage>
</organism>
<protein>
    <submittedName>
        <fullName evidence="1">Uncharacterized protein</fullName>
    </submittedName>
</protein>
<proteinExistence type="predicted"/>
<reference evidence="1 2" key="1">
    <citation type="submission" date="2024-01" db="EMBL/GenBank/DDBJ databases">
        <title>The genomes of 5 underutilized Papilionoideae crops provide insights into root nodulation and disease resistanc.</title>
        <authorList>
            <person name="Jiang F."/>
        </authorList>
    </citation>
    <scope>NUCLEOTIDE SEQUENCE [LARGE SCALE GENOMIC DNA]</scope>
    <source>
        <strain evidence="1">LVBAO_FW01</strain>
        <tissue evidence="1">Leaves</tissue>
    </source>
</reference>